<dbReference type="PANTHER" id="PTHR35869">
    <property type="entry name" value="OUTER-MEMBRANE LIPOPROTEIN CARRIER PROTEIN"/>
    <property type="match status" value="1"/>
</dbReference>
<evidence type="ECO:0000256" key="4">
    <source>
        <dbReference type="ARBA" id="ARBA00014035"/>
    </source>
</evidence>
<evidence type="ECO:0000256" key="2">
    <source>
        <dbReference type="ARBA" id="ARBA00007615"/>
    </source>
</evidence>
<gene>
    <name evidence="11" type="primary">lolA</name>
    <name evidence="11" type="ORF">CJP74_04040</name>
</gene>
<dbReference type="CDD" id="cd16325">
    <property type="entry name" value="LolA"/>
    <property type="match status" value="1"/>
</dbReference>
<organism evidence="11 12">
    <name type="scientific">Psittacicella melopsittaci</name>
    <dbReference type="NCBI Taxonomy" id="2028576"/>
    <lineage>
        <taxon>Bacteria</taxon>
        <taxon>Pseudomonadati</taxon>
        <taxon>Pseudomonadota</taxon>
        <taxon>Gammaproteobacteria</taxon>
        <taxon>Pasteurellales</taxon>
        <taxon>Psittacicellaceae</taxon>
        <taxon>Psittacicella</taxon>
    </lineage>
</organism>
<keyword evidence="8" id="KW-0653">Protein transport</keyword>
<name>A0A3A1Y357_9GAMM</name>
<comment type="subunit">
    <text evidence="3">Monomer.</text>
</comment>
<dbReference type="GO" id="GO:0030288">
    <property type="term" value="C:outer membrane-bounded periplasmic space"/>
    <property type="evidence" value="ECO:0007669"/>
    <property type="project" value="TreeGrafter"/>
</dbReference>
<dbReference type="InterPro" id="IPR029046">
    <property type="entry name" value="LolA/LolB/LppX"/>
</dbReference>
<keyword evidence="11" id="KW-0449">Lipoprotein</keyword>
<comment type="caution">
    <text evidence="11">The sequence shown here is derived from an EMBL/GenBank/DDBJ whole genome shotgun (WGS) entry which is preliminary data.</text>
</comment>
<dbReference type="GO" id="GO:0044874">
    <property type="term" value="P:lipoprotein localization to outer membrane"/>
    <property type="evidence" value="ECO:0007669"/>
    <property type="project" value="TreeGrafter"/>
</dbReference>
<dbReference type="EMBL" id="NRJH01000031">
    <property type="protein sequence ID" value="RIY32663.1"/>
    <property type="molecule type" value="Genomic_DNA"/>
</dbReference>
<evidence type="ECO:0000313" key="12">
    <source>
        <dbReference type="Proteomes" id="UP000266258"/>
    </source>
</evidence>
<comment type="similarity">
    <text evidence="2">Belongs to the LolA family.</text>
</comment>
<dbReference type="RefSeq" id="WP_119496985.1">
    <property type="nucleotide sequence ID" value="NZ_NRJH01000031.1"/>
</dbReference>
<evidence type="ECO:0000256" key="8">
    <source>
        <dbReference type="ARBA" id="ARBA00022927"/>
    </source>
</evidence>
<evidence type="ECO:0000313" key="11">
    <source>
        <dbReference type="EMBL" id="RIY32663.1"/>
    </source>
</evidence>
<keyword evidence="7" id="KW-0574">Periplasm</keyword>
<dbReference type="NCBIfam" id="TIGR00547">
    <property type="entry name" value="lolA"/>
    <property type="match status" value="1"/>
</dbReference>
<dbReference type="SUPFAM" id="SSF89392">
    <property type="entry name" value="Prokaryotic lipoproteins and lipoprotein localization factors"/>
    <property type="match status" value="1"/>
</dbReference>
<keyword evidence="12" id="KW-1185">Reference proteome</keyword>
<evidence type="ECO:0000256" key="6">
    <source>
        <dbReference type="ARBA" id="ARBA00022729"/>
    </source>
</evidence>
<dbReference type="Proteomes" id="UP000266258">
    <property type="component" value="Unassembled WGS sequence"/>
</dbReference>
<reference evidence="11 12" key="1">
    <citation type="submission" date="2017-08" db="EMBL/GenBank/DDBJ databases">
        <title>Reclassification of Bisgaard taxon 37 and 44.</title>
        <authorList>
            <person name="Christensen H."/>
        </authorList>
    </citation>
    <scope>NUCLEOTIDE SEQUENCE [LARGE SCALE GENOMIC DNA]</scope>
    <source>
        <strain evidence="11 12">B96_4</strain>
    </source>
</reference>
<evidence type="ECO:0000256" key="5">
    <source>
        <dbReference type="ARBA" id="ARBA00022448"/>
    </source>
</evidence>
<keyword evidence="5" id="KW-0813">Transport</keyword>
<protein>
    <recommendedName>
        <fullName evidence="4">Outer-membrane lipoprotein carrier protein</fullName>
    </recommendedName>
</protein>
<dbReference type="Gene3D" id="2.50.20.10">
    <property type="entry name" value="Lipoprotein localisation LolA/LolB/LppX"/>
    <property type="match status" value="1"/>
</dbReference>
<evidence type="ECO:0000256" key="7">
    <source>
        <dbReference type="ARBA" id="ARBA00022764"/>
    </source>
</evidence>
<dbReference type="OrthoDB" id="9787361at2"/>
<accession>A0A3A1Y357</accession>
<feature type="chain" id="PRO_5017208489" description="Outer-membrane lipoprotein carrier protein" evidence="10">
    <location>
        <begin position="22"/>
        <end position="199"/>
    </location>
</feature>
<feature type="signal peptide" evidence="10">
    <location>
        <begin position="1"/>
        <end position="21"/>
    </location>
</feature>
<evidence type="ECO:0000256" key="9">
    <source>
        <dbReference type="ARBA" id="ARBA00023186"/>
    </source>
</evidence>
<dbReference type="Pfam" id="PF03548">
    <property type="entry name" value="LolA"/>
    <property type="match status" value="1"/>
</dbReference>
<dbReference type="InterPro" id="IPR004564">
    <property type="entry name" value="OM_lipoprot_carrier_LolA-like"/>
</dbReference>
<proteinExistence type="inferred from homology"/>
<dbReference type="InterPro" id="IPR018323">
    <property type="entry name" value="OM_lipoprot_carrier_LolA_Pbac"/>
</dbReference>
<evidence type="ECO:0000256" key="10">
    <source>
        <dbReference type="SAM" id="SignalP"/>
    </source>
</evidence>
<dbReference type="AlphaFoldDB" id="A0A3A1Y357"/>
<keyword evidence="9" id="KW-0143">Chaperone</keyword>
<evidence type="ECO:0000256" key="3">
    <source>
        <dbReference type="ARBA" id="ARBA00011245"/>
    </source>
</evidence>
<sequence>MTKRLIAGLAVLTAFSSWAHADAKQELLNYLANNTSFVANFKLVATDPKGKVLNQQQGEIKGQRPTNLYLHTSSPTENYVTVYNGEVTYYDPFVEQVTISKLEQSQPMPFVYLLDNTSQAWAQAQVSKKGSCYQVVDPQLQANYKYLQACIVNGALTEFSYQELNGNKATYTFTNYRTTSLGAKDFTLTYPSSTLVVRK</sequence>
<dbReference type="GO" id="GO:0042953">
    <property type="term" value="P:lipoprotein transport"/>
    <property type="evidence" value="ECO:0007669"/>
    <property type="project" value="InterPro"/>
</dbReference>
<dbReference type="PANTHER" id="PTHR35869:SF1">
    <property type="entry name" value="OUTER-MEMBRANE LIPOPROTEIN CARRIER PROTEIN"/>
    <property type="match status" value="1"/>
</dbReference>
<keyword evidence="6 10" id="KW-0732">Signal</keyword>
<evidence type="ECO:0000256" key="1">
    <source>
        <dbReference type="ARBA" id="ARBA00004418"/>
    </source>
</evidence>
<comment type="subcellular location">
    <subcellularLocation>
        <location evidence="1">Periplasm</location>
    </subcellularLocation>
</comment>